<dbReference type="Pfam" id="PF14200">
    <property type="entry name" value="RicinB_lectin_2"/>
    <property type="match status" value="1"/>
</dbReference>
<dbReference type="EMBL" id="CAJMWT010003579">
    <property type="protein sequence ID" value="CAE6474507.1"/>
    <property type="molecule type" value="Genomic_DNA"/>
</dbReference>
<protein>
    <recommendedName>
        <fullName evidence="3">Ricin B lectin domain-containing protein</fullName>
    </recommendedName>
</protein>
<dbReference type="SUPFAM" id="SSF50370">
    <property type="entry name" value="Ricin B-like lectins"/>
    <property type="match status" value="1"/>
</dbReference>
<name>A0A8H3H033_9AGAM</name>
<feature type="coiled-coil region" evidence="1">
    <location>
        <begin position="176"/>
        <end position="235"/>
    </location>
</feature>
<dbReference type="InterPro" id="IPR035992">
    <property type="entry name" value="Ricin_B-like_lectins"/>
</dbReference>
<dbReference type="Proteomes" id="UP000663843">
    <property type="component" value="Unassembled WGS sequence"/>
</dbReference>
<feature type="compositionally biased region" description="Basic and acidic residues" evidence="2">
    <location>
        <begin position="136"/>
        <end position="145"/>
    </location>
</feature>
<dbReference type="InterPro" id="IPR000772">
    <property type="entry name" value="Ricin_B_lectin"/>
</dbReference>
<dbReference type="Gene3D" id="2.80.10.50">
    <property type="match status" value="1"/>
</dbReference>
<evidence type="ECO:0000259" key="3">
    <source>
        <dbReference type="Pfam" id="PF14200"/>
    </source>
</evidence>
<keyword evidence="1" id="KW-0175">Coiled coil</keyword>
<feature type="region of interest" description="Disordered" evidence="2">
    <location>
        <begin position="136"/>
        <end position="167"/>
    </location>
</feature>
<reference evidence="4" key="1">
    <citation type="submission" date="2021-01" db="EMBL/GenBank/DDBJ databases">
        <authorList>
            <person name="Kaushik A."/>
        </authorList>
    </citation>
    <scope>NUCLEOTIDE SEQUENCE</scope>
    <source>
        <strain evidence="4">AG2-2IIIB</strain>
    </source>
</reference>
<comment type="caution">
    <text evidence="4">The sequence shown here is derived from an EMBL/GenBank/DDBJ whole genome shotgun (WGS) entry which is preliminary data.</text>
</comment>
<feature type="domain" description="Ricin B lectin" evidence="3">
    <location>
        <begin position="4"/>
        <end position="68"/>
    </location>
</feature>
<evidence type="ECO:0000313" key="4">
    <source>
        <dbReference type="EMBL" id="CAE6474507.1"/>
    </source>
</evidence>
<gene>
    <name evidence="4" type="ORF">RDB_LOCUS110798</name>
</gene>
<proteinExistence type="predicted"/>
<evidence type="ECO:0000256" key="1">
    <source>
        <dbReference type="SAM" id="Coils"/>
    </source>
</evidence>
<dbReference type="AlphaFoldDB" id="A0A8H3H033"/>
<sequence length="244" mass="27789">MANVEPGTYRIVNLARNKALRVPSEYPDTISSWHTEDAPNQKWFVQRTGGGYRFKNCGHGQYLSIRGTQCNSQAYHGSPTTWKIIPQRPGGYLIQLEKIDRVLDLHDRGEVYIWPVNDAEPQKVWKFEKLGRETGDEMGEMKDDSISEQPGDDPAADQPKKAPPPLSPLAIRDIQIAQQARQIQSLEQQLSMKDLELERLQGELELIRSQESGQATILSERIAQLEELVERLFEQESRRPNNAA</sequence>
<accession>A0A8H3H033</accession>
<evidence type="ECO:0000313" key="5">
    <source>
        <dbReference type="Proteomes" id="UP000663843"/>
    </source>
</evidence>
<evidence type="ECO:0000256" key="2">
    <source>
        <dbReference type="SAM" id="MobiDB-lite"/>
    </source>
</evidence>
<organism evidence="4 5">
    <name type="scientific">Rhizoctonia solani</name>
    <dbReference type="NCBI Taxonomy" id="456999"/>
    <lineage>
        <taxon>Eukaryota</taxon>
        <taxon>Fungi</taxon>
        <taxon>Dikarya</taxon>
        <taxon>Basidiomycota</taxon>
        <taxon>Agaricomycotina</taxon>
        <taxon>Agaricomycetes</taxon>
        <taxon>Cantharellales</taxon>
        <taxon>Ceratobasidiaceae</taxon>
        <taxon>Rhizoctonia</taxon>
    </lineage>
</organism>